<evidence type="ECO:0000256" key="1">
    <source>
        <dbReference type="ARBA" id="ARBA00022679"/>
    </source>
</evidence>
<dbReference type="InterPro" id="IPR006218">
    <property type="entry name" value="DAHP1/KDSA"/>
</dbReference>
<dbReference type="PANTHER" id="PTHR43018">
    <property type="entry name" value="PHOSPHO-2-DEHYDRO-3-DEOXYHEPTONATE ALDOLASE"/>
    <property type="match status" value="1"/>
</dbReference>
<dbReference type="EMBL" id="JAAWWK010000002">
    <property type="protein sequence ID" value="NKI17228.1"/>
    <property type="molecule type" value="Genomic_DNA"/>
</dbReference>
<sequence length="373" mass="41205">MLLILHPDIDTNDSAYQQTLAHLQALPGISIKQHVIQGQQQSLTEIYLLGDTHSLSIDEISALPAVERVVRISEEYRVLGRHNDPSRLCGFDYQGLRFSQDSLHVFAGLCAVDNRKHVGEMMSALQANGLRCTRMGAYKPRTNPYAFQGHGAVCLPWVFEQAGKHDIAVVAMEVTHEQHIDEIQQALTESGNACGVILQIGTRNTQNFELLKAIGRQPHFPALLKRGFGITLNESLNAAEYLASEGNNRVIFCLRGMKSEFGNPHRNMVDFAQVPTVKRLTRMPVCIDPSHSVGSRDLAPDGIMEVCHATAQGVTAGANMILVDFHPKPEQALVDGPQALQLHELDRFLKDVEIAREAYLKRVAVWGDPNAAP</sequence>
<dbReference type="PANTHER" id="PTHR43018:SF1">
    <property type="entry name" value="PROTEIN AROA(G)"/>
    <property type="match status" value="1"/>
</dbReference>
<evidence type="ECO:0000313" key="5">
    <source>
        <dbReference type="Proteomes" id="UP000765845"/>
    </source>
</evidence>
<comment type="caution">
    <text evidence="4">The sequence shown here is derived from an EMBL/GenBank/DDBJ whole genome shotgun (WGS) entry which is preliminary data.</text>
</comment>
<dbReference type="RefSeq" id="WP_168449742.1">
    <property type="nucleotide sequence ID" value="NZ_JAAWWK010000002.1"/>
</dbReference>
<gene>
    <name evidence="4" type="ORF">HCU74_07310</name>
</gene>
<dbReference type="InterPro" id="IPR041071">
    <property type="entry name" value="DAHP_snth_FXD"/>
</dbReference>
<accession>A0ABX1GFA3</accession>
<feature type="domain" description="DAHP synthetase I/KDSA" evidence="2">
    <location>
        <begin position="101"/>
        <end position="351"/>
    </location>
</feature>
<dbReference type="Pfam" id="PF18152">
    <property type="entry name" value="DAHP_snth_FXD"/>
    <property type="match status" value="1"/>
</dbReference>
<name>A0ABX1GFA3_9GAMM</name>
<dbReference type="Pfam" id="PF00793">
    <property type="entry name" value="DAHP_synth_1"/>
    <property type="match status" value="1"/>
</dbReference>
<organism evidence="4 5">
    <name type="scientific">Spongiibacter thalassae</name>
    <dbReference type="NCBI Taxonomy" id="2721624"/>
    <lineage>
        <taxon>Bacteria</taxon>
        <taxon>Pseudomonadati</taxon>
        <taxon>Pseudomonadota</taxon>
        <taxon>Gammaproteobacteria</taxon>
        <taxon>Cellvibrionales</taxon>
        <taxon>Spongiibacteraceae</taxon>
        <taxon>Spongiibacter</taxon>
    </lineage>
</organism>
<keyword evidence="1" id="KW-0808">Transferase</keyword>
<protein>
    <submittedName>
        <fullName evidence="4">3-deoxy-7-phosphoheptulonate synthase</fullName>
    </submittedName>
</protein>
<dbReference type="InterPro" id="IPR013785">
    <property type="entry name" value="Aldolase_TIM"/>
</dbReference>
<dbReference type="Gene3D" id="3.20.20.70">
    <property type="entry name" value="Aldolase class I"/>
    <property type="match status" value="1"/>
</dbReference>
<evidence type="ECO:0000313" key="4">
    <source>
        <dbReference type="EMBL" id="NKI17228.1"/>
    </source>
</evidence>
<dbReference type="SUPFAM" id="SSF51569">
    <property type="entry name" value="Aldolase"/>
    <property type="match status" value="1"/>
</dbReference>
<feature type="domain" description="DAHP synthase ferredoxin-like" evidence="3">
    <location>
        <begin position="30"/>
        <end position="74"/>
    </location>
</feature>
<keyword evidence="5" id="KW-1185">Reference proteome</keyword>
<reference evidence="4 5" key="1">
    <citation type="submission" date="2020-04" db="EMBL/GenBank/DDBJ databases">
        <authorList>
            <person name="Yoon J."/>
        </authorList>
    </citation>
    <scope>NUCLEOTIDE SEQUENCE [LARGE SCALE GENOMIC DNA]</scope>
    <source>
        <strain evidence="4 5">KMU-166</strain>
    </source>
</reference>
<dbReference type="Gene3D" id="3.30.70.1140">
    <property type="entry name" value="Phospho-2-dehydro-3-deoxyheptonate aldolase, domain 1"/>
    <property type="match status" value="1"/>
</dbReference>
<evidence type="ECO:0000259" key="2">
    <source>
        <dbReference type="Pfam" id="PF00793"/>
    </source>
</evidence>
<dbReference type="Proteomes" id="UP000765845">
    <property type="component" value="Unassembled WGS sequence"/>
</dbReference>
<evidence type="ECO:0000259" key="3">
    <source>
        <dbReference type="Pfam" id="PF18152"/>
    </source>
</evidence>
<proteinExistence type="predicted"/>
<dbReference type="InterPro" id="IPR052899">
    <property type="entry name" value="Class-I_DAHP_synthase"/>
</dbReference>